<dbReference type="SMART" id="SM00342">
    <property type="entry name" value="HTH_ARAC"/>
    <property type="match status" value="1"/>
</dbReference>
<evidence type="ECO:0000313" key="2">
    <source>
        <dbReference type="EMBL" id="SMX39480.1"/>
    </source>
</evidence>
<reference evidence="2 3" key="1">
    <citation type="submission" date="2017-05" db="EMBL/GenBank/DDBJ databases">
        <authorList>
            <person name="Song R."/>
            <person name="Chenine A.L."/>
            <person name="Ruprecht R.M."/>
        </authorList>
    </citation>
    <scope>NUCLEOTIDE SEQUENCE [LARGE SCALE GENOMIC DNA]</scope>
    <source>
        <strain evidence="2 3">CECT 8663</strain>
    </source>
</reference>
<sequence>MQKLKISAGSSPENYQGSLRNLMSSQAFSGDVVQLGAGMDEGSIKGMKLKASRVSQVRFEPKALVRTAQIKECIHFTVPVSESERWSVNGIQLDNNSIFFNFGRDESEVVASRRNSLCGRITSKTFFHELGILGGTALQNQLTHTSVVKLPHRTHQDLVQTLNWIISRNAHELSQVSLERHLIRTLAVAFALSEQQSQRVANKSERKTALVQEARDIFAADERRAVSVADMCAELHVSAPTLIAAFRCVVGETPGRFFTLQGLAHAHDSLPGRTKRKSSVKGIALSNGFNDLGRFGSYYKSIYGRLPSEV</sequence>
<dbReference type="AlphaFoldDB" id="A0A238K997"/>
<accession>A0A238K997</accession>
<name>A0A238K997_9RHOB</name>
<dbReference type="Pfam" id="PF12833">
    <property type="entry name" value="HTH_18"/>
    <property type="match status" value="1"/>
</dbReference>
<dbReference type="GO" id="GO:0003700">
    <property type="term" value="F:DNA-binding transcription factor activity"/>
    <property type="evidence" value="ECO:0007669"/>
    <property type="project" value="InterPro"/>
</dbReference>
<dbReference type="RefSeq" id="WP_097804238.1">
    <property type="nucleotide sequence ID" value="NZ_FXYH01000005.1"/>
</dbReference>
<protein>
    <submittedName>
        <fullName evidence="2">Transcriptional regulator EutR</fullName>
    </submittedName>
</protein>
<dbReference type="GO" id="GO:0043565">
    <property type="term" value="F:sequence-specific DNA binding"/>
    <property type="evidence" value="ECO:0007669"/>
    <property type="project" value="InterPro"/>
</dbReference>
<evidence type="ECO:0000313" key="3">
    <source>
        <dbReference type="Proteomes" id="UP000220836"/>
    </source>
</evidence>
<evidence type="ECO:0000259" key="1">
    <source>
        <dbReference type="PROSITE" id="PS01124"/>
    </source>
</evidence>
<gene>
    <name evidence="2" type="ORF">PEV8663_01728</name>
</gene>
<dbReference type="OrthoDB" id="7285481at2"/>
<dbReference type="PANTHER" id="PTHR47893:SF1">
    <property type="entry name" value="REGULATORY PROTEIN PCHR"/>
    <property type="match status" value="1"/>
</dbReference>
<dbReference type="PROSITE" id="PS01124">
    <property type="entry name" value="HTH_ARAC_FAMILY_2"/>
    <property type="match status" value="1"/>
</dbReference>
<dbReference type="Proteomes" id="UP000220836">
    <property type="component" value="Unassembled WGS sequence"/>
</dbReference>
<dbReference type="InterPro" id="IPR018060">
    <property type="entry name" value="HTH_AraC"/>
</dbReference>
<keyword evidence="3" id="KW-1185">Reference proteome</keyword>
<dbReference type="EMBL" id="FXYH01000005">
    <property type="protein sequence ID" value="SMX39480.1"/>
    <property type="molecule type" value="Genomic_DNA"/>
</dbReference>
<dbReference type="PANTHER" id="PTHR47893">
    <property type="entry name" value="REGULATORY PROTEIN PCHR"/>
    <property type="match status" value="1"/>
</dbReference>
<dbReference type="InterPro" id="IPR053142">
    <property type="entry name" value="PchR_regulatory_protein"/>
</dbReference>
<dbReference type="Gene3D" id="1.10.10.60">
    <property type="entry name" value="Homeodomain-like"/>
    <property type="match status" value="1"/>
</dbReference>
<proteinExistence type="predicted"/>
<organism evidence="2 3">
    <name type="scientific">Pelagimonas varians</name>
    <dbReference type="NCBI Taxonomy" id="696760"/>
    <lineage>
        <taxon>Bacteria</taxon>
        <taxon>Pseudomonadati</taxon>
        <taxon>Pseudomonadota</taxon>
        <taxon>Alphaproteobacteria</taxon>
        <taxon>Rhodobacterales</taxon>
        <taxon>Roseobacteraceae</taxon>
        <taxon>Pelagimonas</taxon>
    </lineage>
</organism>
<feature type="domain" description="HTH araC/xylS-type" evidence="1">
    <location>
        <begin position="212"/>
        <end position="310"/>
    </location>
</feature>